<dbReference type="Proteomes" id="UP000559598">
    <property type="component" value="Unassembled WGS sequence"/>
</dbReference>
<reference evidence="2 3" key="1">
    <citation type="submission" date="2020-08" db="EMBL/GenBank/DDBJ databases">
        <title>Genomic Encyclopedia of Type Strains, Phase IV (KMG-IV): sequencing the most valuable type-strain genomes for metagenomic binning, comparative biology and taxonomic classification.</title>
        <authorList>
            <person name="Goeker M."/>
        </authorList>
    </citation>
    <scope>NUCLEOTIDE SEQUENCE [LARGE SCALE GENOMIC DNA]</scope>
    <source>
        <strain evidence="2 3">DSM 17075</strain>
    </source>
</reference>
<sequence length="127" mass="14586">MGRKKYRYEKHIIAVPKVYDWIQTTSTLQLRVTMQFPSCILQADTYEYNAISDGYKTVYTNDDELKEYGDRGILNPNDVSFINLFINGVLQPKVLYEVQEGMLLLKSTDVPPKGAPITLQFVTIKLC</sequence>
<keyword evidence="3" id="KW-1185">Reference proteome</keyword>
<protein>
    <recommendedName>
        <fullName evidence="1">DUF4183 domain-containing protein</fullName>
    </recommendedName>
</protein>
<name>A0A840DHW2_9BACL</name>
<dbReference type="RefSeq" id="WP_183182761.1">
    <property type="nucleotide sequence ID" value="NZ_BMNP01000002.1"/>
</dbReference>
<evidence type="ECO:0000313" key="2">
    <source>
        <dbReference type="EMBL" id="MBB4072320.1"/>
    </source>
</evidence>
<dbReference type="Pfam" id="PF13799">
    <property type="entry name" value="DUF4183"/>
    <property type="match status" value="1"/>
</dbReference>
<organism evidence="2 3">
    <name type="scientific">Anoxybacteroides voinovskiense</name>
    <dbReference type="NCBI Taxonomy" id="230470"/>
    <lineage>
        <taxon>Bacteria</taxon>
        <taxon>Bacillati</taxon>
        <taxon>Bacillota</taxon>
        <taxon>Bacilli</taxon>
        <taxon>Bacillales</taxon>
        <taxon>Anoxybacillaceae</taxon>
        <taxon>Anoxybacteroides</taxon>
    </lineage>
</organism>
<dbReference type="InterPro" id="IPR025237">
    <property type="entry name" value="DUF4183"/>
</dbReference>
<comment type="caution">
    <text evidence="2">The sequence shown here is derived from an EMBL/GenBank/DDBJ whole genome shotgun (WGS) entry which is preliminary data.</text>
</comment>
<dbReference type="EMBL" id="JACIDE010000001">
    <property type="protein sequence ID" value="MBB4072320.1"/>
    <property type="molecule type" value="Genomic_DNA"/>
</dbReference>
<evidence type="ECO:0000313" key="3">
    <source>
        <dbReference type="Proteomes" id="UP000559598"/>
    </source>
</evidence>
<proteinExistence type="predicted"/>
<accession>A0A840DHW2</accession>
<feature type="domain" description="DUF4183" evidence="1">
    <location>
        <begin position="49"/>
        <end position="121"/>
    </location>
</feature>
<evidence type="ECO:0000259" key="1">
    <source>
        <dbReference type="Pfam" id="PF13799"/>
    </source>
</evidence>
<dbReference type="AlphaFoldDB" id="A0A840DHW2"/>
<gene>
    <name evidence="2" type="ORF">GGR02_000066</name>
</gene>